<comment type="caution">
    <text evidence="3">The sequence shown here is derived from an EMBL/GenBank/DDBJ whole genome shotgun (WGS) entry which is preliminary data.</text>
</comment>
<dbReference type="GO" id="GO:0016459">
    <property type="term" value="C:myosin complex"/>
    <property type="evidence" value="ECO:0007669"/>
    <property type="project" value="UniProtKB-KW"/>
</dbReference>
<dbReference type="PANTHER" id="PTHR46049:SF10">
    <property type="entry name" value="MYOSIN VIIA"/>
    <property type="match status" value="1"/>
</dbReference>
<keyword evidence="1" id="KW-0505">Motor protein</keyword>
<feature type="domain" description="Myosin motor" evidence="2">
    <location>
        <begin position="1"/>
        <end position="49"/>
    </location>
</feature>
<dbReference type="AlphaFoldDB" id="A0ABD0NLI7"/>
<comment type="caution">
    <text evidence="1">Lacks conserved residue(s) required for the propagation of feature annotation.</text>
</comment>
<protein>
    <recommendedName>
        <fullName evidence="2">Myosin motor domain-containing protein</fullName>
    </recommendedName>
</protein>
<dbReference type="SUPFAM" id="SSF52540">
    <property type="entry name" value="P-loop containing nucleoside triphosphate hydrolases"/>
    <property type="match status" value="1"/>
</dbReference>
<keyword evidence="4" id="KW-1185">Reference proteome</keyword>
<reference evidence="3 4" key="1">
    <citation type="submission" date="2024-05" db="EMBL/GenBank/DDBJ databases">
        <title>Genome sequencing and assembly of Indian major carp, Cirrhinus mrigala (Hamilton, 1822).</title>
        <authorList>
            <person name="Mohindra V."/>
            <person name="Chowdhury L.M."/>
            <person name="Lal K."/>
            <person name="Jena J.K."/>
        </authorList>
    </citation>
    <scope>NUCLEOTIDE SEQUENCE [LARGE SCALE GENOMIC DNA]</scope>
    <source>
        <strain evidence="3">CM1030</strain>
        <tissue evidence="3">Blood</tissue>
    </source>
</reference>
<keyword evidence="1" id="KW-0518">Myosin</keyword>
<dbReference type="PROSITE" id="PS51456">
    <property type="entry name" value="MYOSIN_MOTOR"/>
    <property type="match status" value="1"/>
</dbReference>
<dbReference type="InterPro" id="IPR027417">
    <property type="entry name" value="P-loop_NTPase"/>
</dbReference>
<dbReference type="Proteomes" id="UP001529510">
    <property type="component" value="Unassembled WGS sequence"/>
</dbReference>
<comment type="similarity">
    <text evidence="1">Belongs to the TRAFAC class myosin-kinesin ATPase superfamily. Myosin family.</text>
</comment>
<dbReference type="GO" id="GO:0003779">
    <property type="term" value="F:actin binding"/>
    <property type="evidence" value="ECO:0007669"/>
    <property type="project" value="UniProtKB-KW"/>
</dbReference>
<proteinExistence type="inferred from homology"/>
<evidence type="ECO:0000259" key="2">
    <source>
        <dbReference type="PROSITE" id="PS51456"/>
    </source>
</evidence>
<gene>
    <name evidence="3" type="ORF">M9458_042178</name>
</gene>
<keyword evidence="1" id="KW-0009">Actin-binding</keyword>
<evidence type="ECO:0000313" key="3">
    <source>
        <dbReference type="EMBL" id="KAL0162782.1"/>
    </source>
</evidence>
<evidence type="ECO:0000313" key="4">
    <source>
        <dbReference type="Proteomes" id="UP001529510"/>
    </source>
</evidence>
<dbReference type="PANTHER" id="PTHR46049">
    <property type="entry name" value="AGAP003327-PA"/>
    <property type="match status" value="1"/>
</dbReference>
<name>A0ABD0NLI7_CIRMR</name>
<sequence>GTDATMLNKLNSQHKFNTNYIPPKHSHETQFGIQHFAGVVHYETKGTHY</sequence>
<organism evidence="3 4">
    <name type="scientific">Cirrhinus mrigala</name>
    <name type="common">Mrigala</name>
    <dbReference type="NCBI Taxonomy" id="683832"/>
    <lineage>
        <taxon>Eukaryota</taxon>
        <taxon>Metazoa</taxon>
        <taxon>Chordata</taxon>
        <taxon>Craniata</taxon>
        <taxon>Vertebrata</taxon>
        <taxon>Euteleostomi</taxon>
        <taxon>Actinopterygii</taxon>
        <taxon>Neopterygii</taxon>
        <taxon>Teleostei</taxon>
        <taxon>Ostariophysi</taxon>
        <taxon>Cypriniformes</taxon>
        <taxon>Cyprinidae</taxon>
        <taxon>Labeoninae</taxon>
        <taxon>Labeonini</taxon>
        <taxon>Cirrhinus</taxon>
    </lineage>
</organism>
<dbReference type="InterPro" id="IPR051724">
    <property type="entry name" value="Actin_motor_Myosin"/>
</dbReference>
<feature type="non-terminal residue" evidence="3">
    <location>
        <position position="1"/>
    </location>
</feature>
<dbReference type="InterPro" id="IPR001609">
    <property type="entry name" value="Myosin_head_motor_dom-like"/>
</dbReference>
<evidence type="ECO:0000256" key="1">
    <source>
        <dbReference type="PROSITE-ProRule" id="PRU00782"/>
    </source>
</evidence>
<dbReference type="EMBL" id="JAMKFB020000021">
    <property type="protein sequence ID" value="KAL0162782.1"/>
    <property type="molecule type" value="Genomic_DNA"/>
</dbReference>
<dbReference type="Gene3D" id="1.20.58.530">
    <property type="match status" value="1"/>
</dbReference>
<accession>A0ABD0NLI7</accession>